<evidence type="ECO:0000313" key="1">
    <source>
        <dbReference type="EMBL" id="GFY10513.1"/>
    </source>
</evidence>
<evidence type="ECO:0000313" key="2">
    <source>
        <dbReference type="Proteomes" id="UP000887159"/>
    </source>
</evidence>
<reference evidence="1" key="1">
    <citation type="submission" date="2020-08" db="EMBL/GenBank/DDBJ databases">
        <title>Multicomponent nature underlies the extraordinary mechanical properties of spider dragline silk.</title>
        <authorList>
            <person name="Kono N."/>
            <person name="Nakamura H."/>
            <person name="Mori M."/>
            <person name="Yoshida Y."/>
            <person name="Ohtoshi R."/>
            <person name="Malay A.D."/>
            <person name="Moran D.A.P."/>
            <person name="Tomita M."/>
            <person name="Numata K."/>
            <person name="Arakawa K."/>
        </authorList>
    </citation>
    <scope>NUCLEOTIDE SEQUENCE</scope>
</reference>
<proteinExistence type="predicted"/>
<gene>
    <name evidence="1" type="ORF">TNCV_2565411</name>
</gene>
<keyword evidence="2" id="KW-1185">Reference proteome</keyword>
<dbReference type="Proteomes" id="UP000887159">
    <property type="component" value="Unassembled WGS sequence"/>
</dbReference>
<sequence length="72" mass="8367">MQYLKFGRKYDAAAVTVDISRLPCKNCLVRQAQKRERERDAVVLRRRGIKIQLFALRRRNRGDFEGKTSGVG</sequence>
<dbReference type="EMBL" id="BMAU01021298">
    <property type="protein sequence ID" value="GFY10513.1"/>
    <property type="molecule type" value="Genomic_DNA"/>
</dbReference>
<accession>A0A8X6SFI3</accession>
<protein>
    <submittedName>
        <fullName evidence="1">Uncharacterized protein</fullName>
    </submittedName>
</protein>
<name>A0A8X6SFI3_TRICX</name>
<comment type="caution">
    <text evidence="1">The sequence shown here is derived from an EMBL/GenBank/DDBJ whole genome shotgun (WGS) entry which is preliminary data.</text>
</comment>
<dbReference type="AlphaFoldDB" id="A0A8X6SFI3"/>
<organism evidence="1 2">
    <name type="scientific">Trichonephila clavipes</name>
    <name type="common">Golden silk orbweaver</name>
    <name type="synonym">Nephila clavipes</name>
    <dbReference type="NCBI Taxonomy" id="2585209"/>
    <lineage>
        <taxon>Eukaryota</taxon>
        <taxon>Metazoa</taxon>
        <taxon>Ecdysozoa</taxon>
        <taxon>Arthropoda</taxon>
        <taxon>Chelicerata</taxon>
        <taxon>Arachnida</taxon>
        <taxon>Araneae</taxon>
        <taxon>Araneomorphae</taxon>
        <taxon>Entelegynae</taxon>
        <taxon>Araneoidea</taxon>
        <taxon>Nephilidae</taxon>
        <taxon>Trichonephila</taxon>
    </lineage>
</organism>